<feature type="transmembrane region" description="Helical" evidence="1">
    <location>
        <begin position="35"/>
        <end position="53"/>
    </location>
</feature>
<dbReference type="Proteomes" id="UP000219338">
    <property type="component" value="Unassembled WGS sequence"/>
</dbReference>
<dbReference type="OMA" id="CWSNESH"/>
<organism evidence="3 4">
    <name type="scientific">Armillaria ostoyae</name>
    <name type="common">Armillaria root rot fungus</name>
    <dbReference type="NCBI Taxonomy" id="47428"/>
    <lineage>
        <taxon>Eukaryota</taxon>
        <taxon>Fungi</taxon>
        <taxon>Dikarya</taxon>
        <taxon>Basidiomycota</taxon>
        <taxon>Agaricomycotina</taxon>
        <taxon>Agaricomycetes</taxon>
        <taxon>Agaricomycetidae</taxon>
        <taxon>Agaricales</taxon>
        <taxon>Marasmiineae</taxon>
        <taxon>Physalacriaceae</taxon>
        <taxon>Armillaria</taxon>
    </lineage>
</organism>
<dbReference type="InterPro" id="IPR002654">
    <property type="entry name" value="Glyco_trans_25"/>
</dbReference>
<keyword evidence="1" id="KW-1133">Transmembrane helix</keyword>
<keyword evidence="4" id="KW-1185">Reference proteome</keyword>
<dbReference type="AlphaFoldDB" id="A0A284R3B1"/>
<name>A0A284R3B1_ARMOS</name>
<evidence type="ECO:0000313" key="4">
    <source>
        <dbReference type="Proteomes" id="UP000219338"/>
    </source>
</evidence>
<evidence type="ECO:0000259" key="2">
    <source>
        <dbReference type="Pfam" id="PF01755"/>
    </source>
</evidence>
<dbReference type="EMBL" id="FUEG01000004">
    <property type="protein sequence ID" value="SJL03209.1"/>
    <property type="molecule type" value="Genomic_DNA"/>
</dbReference>
<feature type="domain" description="Glycosyl transferase family 25" evidence="2">
    <location>
        <begin position="211"/>
        <end position="343"/>
    </location>
</feature>
<reference evidence="4" key="1">
    <citation type="journal article" date="2017" name="Nat. Ecol. Evol.">
        <title>Genome expansion and lineage-specific genetic innovations in the forest pathogenic fungi Armillaria.</title>
        <authorList>
            <person name="Sipos G."/>
            <person name="Prasanna A.N."/>
            <person name="Walter M.C."/>
            <person name="O'Connor E."/>
            <person name="Balint B."/>
            <person name="Krizsan K."/>
            <person name="Kiss B."/>
            <person name="Hess J."/>
            <person name="Varga T."/>
            <person name="Slot J."/>
            <person name="Riley R."/>
            <person name="Boka B."/>
            <person name="Rigling D."/>
            <person name="Barry K."/>
            <person name="Lee J."/>
            <person name="Mihaltcheva S."/>
            <person name="LaButti K."/>
            <person name="Lipzen A."/>
            <person name="Waldron R."/>
            <person name="Moloney N.M."/>
            <person name="Sperisen C."/>
            <person name="Kredics L."/>
            <person name="Vagvoelgyi C."/>
            <person name="Patrignani A."/>
            <person name="Fitzpatrick D."/>
            <person name="Nagy I."/>
            <person name="Doyle S."/>
            <person name="Anderson J.B."/>
            <person name="Grigoriev I.V."/>
            <person name="Gueldener U."/>
            <person name="Muensterkoetter M."/>
            <person name="Nagy L.G."/>
        </authorList>
    </citation>
    <scope>NUCLEOTIDE SEQUENCE [LARGE SCALE GENOMIC DNA]</scope>
    <source>
        <strain evidence="4">C18/9</strain>
    </source>
</reference>
<evidence type="ECO:0000313" key="3">
    <source>
        <dbReference type="EMBL" id="SJL03209.1"/>
    </source>
</evidence>
<keyword evidence="1" id="KW-0812">Transmembrane</keyword>
<dbReference type="STRING" id="47428.A0A284R3B1"/>
<keyword evidence="1" id="KW-0472">Membrane</keyword>
<dbReference type="OrthoDB" id="47375at2759"/>
<protein>
    <recommendedName>
        <fullName evidence="2">Glycosyl transferase family 25 domain-containing protein</fullName>
    </recommendedName>
</protein>
<evidence type="ECO:0000256" key="1">
    <source>
        <dbReference type="SAM" id="Phobius"/>
    </source>
</evidence>
<gene>
    <name evidence="3" type="ORF">ARMOST_06557</name>
</gene>
<accession>A0A284R3B1</accession>
<dbReference type="Pfam" id="PF01755">
    <property type="entry name" value="Glyco_transf_25"/>
    <property type="match status" value="1"/>
</dbReference>
<proteinExistence type="predicted"/>
<sequence length="403" mass="45608">MSLSRGFMYSAIPSSEAMLGAHGPYGRSSTTLKTFSLITISVSLLFFWFWLFLETPYEAASLGKAIHLSQQKDVLDKSKIFVVSLPRRHDRRAQMEYLRSFLGLQWTYWDAVEADDERISTILDKVHSIRSEAANLSIDTISERIRLPFRWPSNVDTLARSNISLAAAEALFWISPPSSPPSEQNASRPPLTCAIADFTILPYDADLPEHKILNAPRVACWESHLSVIKEIAGLEKDTFGVILEDDVDLEKDIRSRLDRVWSYLPDDWDMVYLGRSRSSSSGLLYSHITTGHCWGNETYYPALTPFTSPNESQLHPSKKPKCTHAYAVSPIGARRLLLYLTHPPFAYSRAIDQAYAWLIKTERIKSFSLVPSVAVQTKNDLSDISQEKLSVWKETLIDGVFEI</sequence>